<keyword evidence="2" id="KW-1185">Reference proteome</keyword>
<dbReference type="Proteomes" id="UP000605392">
    <property type="component" value="Unassembled WGS sequence"/>
</dbReference>
<name>A0ACB5PQU9_9BACT</name>
<protein>
    <submittedName>
        <fullName evidence="1">Uncharacterized protein</fullName>
    </submittedName>
</protein>
<accession>A0ACB5PQU9</accession>
<evidence type="ECO:0000313" key="1">
    <source>
        <dbReference type="EMBL" id="GGF62893.1"/>
    </source>
</evidence>
<gene>
    <name evidence="1" type="ORF">GCM10011375_17360</name>
</gene>
<dbReference type="EMBL" id="BMFN01000002">
    <property type="protein sequence ID" value="GGF62893.1"/>
    <property type="molecule type" value="Genomic_DNA"/>
</dbReference>
<evidence type="ECO:0000313" key="2">
    <source>
        <dbReference type="Proteomes" id="UP000605392"/>
    </source>
</evidence>
<proteinExistence type="predicted"/>
<sequence>MKYLNCIDMSGYNRINWDAIKLVIFDVDGTLYAQSRLRTKMLYALLRHYALRPWKARDLMILQRFRAEREKHAGYTGGNLDKAQYDWCAEKGGYSPSRVRRVVEQWIFTFPNPYLAQCIYPGTHSFFAELKRKGIKVAIYSDYKAHDKMLAMSLEADLIVSSTDSEIDRLKPDPAGLLYVADKLQVQPQQCLFIGDRQEMDGECAIRAGMPYLILDKKPFHSFDFYQQLEQTLTAPITA</sequence>
<comment type="caution">
    <text evidence="1">The sequence shown here is derived from an EMBL/GenBank/DDBJ whole genome shotgun (WGS) entry which is preliminary data.</text>
</comment>
<reference evidence="1 2" key="1">
    <citation type="journal article" date="2019" name="Int. J. Syst. Evol. Microbiol.">
        <title>The Global Catalogue of Microorganisms (GCM) 10K type strain sequencing project: providing services to taxonomists for standard genome sequencing and annotation.</title>
        <authorList>
            <consortium name="The Broad Institute Genomics Platform"/>
            <consortium name="The Broad Institute Genome Sequencing Center for Infectious Disease"/>
            <person name="Wu L."/>
            <person name="Ma J."/>
        </authorList>
    </citation>
    <scope>NUCLEOTIDE SEQUENCE [LARGE SCALE GENOMIC DNA]</scope>
    <source>
        <strain evidence="1 2">CGMCC 1.12720</strain>
    </source>
</reference>
<organism evidence="1 2">
    <name type="scientific">Hymenobacter qilianensis</name>
    <dbReference type="NCBI Taxonomy" id="1385715"/>
    <lineage>
        <taxon>Bacteria</taxon>
        <taxon>Pseudomonadati</taxon>
        <taxon>Bacteroidota</taxon>
        <taxon>Cytophagia</taxon>
        <taxon>Cytophagales</taxon>
        <taxon>Hymenobacteraceae</taxon>
        <taxon>Hymenobacter</taxon>
    </lineage>
</organism>